<organism evidence="1 2">
    <name type="scientific">Mycena rosella</name>
    <name type="common">Pink bonnet</name>
    <name type="synonym">Agaricus rosellus</name>
    <dbReference type="NCBI Taxonomy" id="1033263"/>
    <lineage>
        <taxon>Eukaryota</taxon>
        <taxon>Fungi</taxon>
        <taxon>Dikarya</taxon>
        <taxon>Basidiomycota</taxon>
        <taxon>Agaricomycotina</taxon>
        <taxon>Agaricomycetes</taxon>
        <taxon>Agaricomycetidae</taxon>
        <taxon>Agaricales</taxon>
        <taxon>Marasmiineae</taxon>
        <taxon>Mycenaceae</taxon>
        <taxon>Mycena</taxon>
    </lineage>
</organism>
<keyword evidence="2" id="KW-1185">Reference proteome</keyword>
<protein>
    <submittedName>
        <fullName evidence="1">Uncharacterized protein</fullName>
    </submittedName>
</protein>
<dbReference type="Proteomes" id="UP001221757">
    <property type="component" value="Unassembled WGS sequence"/>
</dbReference>
<evidence type="ECO:0000313" key="1">
    <source>
        <dbReference type="EMBL" id="KAJ7679596.1"/>
    </source>
</evidence>
<gene>
    <name evidence="1" type="ORF">B0H17DRAFT_1139127</name>
</gene>
<proteinExistence type="predicted"/>
<dbReference type="EMBL" id="JARKIE010000130">
    <property type="protein sequence ID" value="KAJ7679596.1"/>
    <property type="molecule type" value="Genomic_DNA"/>
</dbReference>
<dbReference type="AlphaFoldDB" id="A0AAD7D4U4"/>
<evidence type="ECO:0000313" key="2">
    <source>
        <dbReference type="Proteomes" id="UP001221757"/>
    </source>
</evidence>
<name>A0AAD7D4U4_MYCRO</name>
<accession>A0AAD7D4U4</accession>
<comment type="caution">
    <text evidence="1">The sequence shown here is derived from an EMBL/GenBank/DDBJ whole genome shotgun (WGS) entry which is preliminary data.</text>
</comment>
<sequence>MSSPLSTTRISKRSMDELDWWYMLCFGRELARWITSHANAVQWVKTMKLSVFASQALCSAFKPPSSQNTVVLLARPGPFLSPTLFVVCKPHKPCQNTRDSVVAILGNTIYRMHCFRSSAVTHKPARLRGSARAGTGAQKTRDNAEWGTLFNTLQEEGSDTGTPDNNGDYSTRKDGDKMELYLLIANPMWDLACVLCLLERRCAEAKHWKEKVVEVEMEHDKRREALGRELDMMRRELESAQSGLRVCT</sequence>
<reference evidence="1" key="1">
    <citation type="submission" date="2023-03" db="EMBL/GenBank/DDBJ databases">
        <title>Massive genome expansion in bonnet fungi (Mycena s.s.) driven by repeated elements and novel gene families across ecological guilds.</title>
        <authorList>
            <consortium name="Lawrence Berkeley National Laboratory"/>
            <person name="Harder C.B."/>
            <person name="Miyauchi S."/>
            <person name="Viragh M."/>
            <person name="Kuo A."/>
            <person name="Thoen E."/>
            <person name="Andreopoulos B."/>
            <person name="Lu D."/>
            <person name="Skrede I."/>
            <person name="Drula E."/>
            <person name="Henrissat B."/>
            <person name="Morin E."/>
            <person name="Kohler A."/>
            <person name="Barry K."/>
            <person name="LaButti K."/>
            <person name="Morin E."/>
            <person name="Salamov A."/>
            <person name="Lipzen A."/>
            <person name="Mereny Z."/>
            <person name="Hegedus B."/>
            <person name="Baldrian P."/>
            <person name="Stursova M."/>
            <person name="Weitz H."/>
            <person name="Taylor A."/>
            <person name="Grigoriev I.V."/>
            <person name="Nagy L.G."/>
            <person name="Martin F."/>
            <person name="Kauserud H."/>
        </authorList>
    </citation>
    <scope>NUCLEOTIDE SEQUENCE</scope>
    <source>
        <strain evidence="1">CBHHK067</strain>
    </source>
</reference>